<keyword evidence="5 9" id="KW-0548">Nucleotidyltransferase</keyword>
<evidence type="ECO:0000313" key="11">
    <source>
        <dbReference type="EMBL" id="AKQ34010.1"/>
    </source>
</evidence>
<evidence type="ECO:0000313" key="12">
    <source>
        <dbReference type="Proteomes" id="UP000063965"/>
    </source>
</evidence>
<dbReference type="PANTHER" id="PTHR17490">
    <property type="entry name" value="SUA5"/>
    <property type="match status" value="1"/>
</dbReference>
<dbReference type="PANTHER" id="PTHR17490:SF18">
    <property type="entry name" value="THREONYLCARBAMOYL-AMP SYNTHASE"/>
    <property type="match status" value="1"/>
</dbReference>
<comment type="subcellular location">
    <subcellularLocation>
        <location evidence="1 9">Cytoplasm</location>
    </subcellularLocation>
</comment>
<organism evidence="11 12">
    <name type="scientific">Candidatus Coxiella mudrowiae</name>
    <dbReference type="NCBI Taxonomy" id="2054173"/>
    <lineage>
        <taxon>Bacteria</taxon>
        <taxon>Pseudomonadati</taxon>
        <taxon>Pseudomonadota</taxon>
        <taxon>Gammaproteobacteria</taxon>
        <taxon>Legionellales</taxon>
        <taxon>Coxiellaceae</taxon>
        <taxon>Coxiella</taxon>
    </lineage>
</organism>
<evidence type="ECO:0000259" key="10">
    <source>
        <dbReference type="PROSITE" id="PS51163"/>
    </source>
</evidence>
<evidence type="ECO:0000256" key="6">
    <source>
        <dbReference type="ARBA" id="ARBA00022741"/>
    </source>
</evidence>
<sequence length="187" mass="20596">MDEYTRSIKQTVEALQQGKVIAYPTEAVYGLGCDPFNPHAVIQILTLKNRSIKKGFILIASEWKQVEALTQPLDPKTLAHVFSTWPGPVTWLFPATTEVPYWVKGDHNTVAIRVTAHPLARLLCRHFGGAIISTSANLEGQPPTQDLKMLRIIFGNKIDGILEGALGTSKRPSEIRDAISGEILRVG</sequence>
<keyword evidence="12" id="KW-1185">Reference proteome</keyword>
<evidence type="ECO:0000256" key="9">
    <source>
        <dbReference type="HAMAP-Rule" id="MF_01852"/>
    </source>
</evidence>
<gene>
    <name evidence="11" type="primary">rimN</name>
    <name evidence="9" type="synonym">tsaC</name>
    <name evidence="11" type="ORF">CleRT_15320</name>
</gene>
<evidence type="ECO:0000256" key="8">
    <source>
        <dbReference type="ARBA" id="ARBA00048366"/>
    </source>
</evidence>
<dbReference type="Proteomes" id="UP000063965">
    <property type="component" value="Chromosome"/>
</dbReference>
<dbReference type="Gene3D" id="3.90.870.10">
    <property type="entry name" value="DHBP synthase"/>
    <property type="match status" value="1"/>
</dbReference>
<evidence type="ECO:0000256" key="1">
    <source>
        <dbReference type="ARBA" id="ARBA00004496"/>
    </source>
</evidence>
<proteinExistence type="inferred from homology"/>
<keyword evidence="2 9" id="KW-0963">Cytoplasm</keyword>
<evidence type="ECO:0000256" key="3">
    <source>
        <dbReference type="ARBA" id="ARBA00022679"/>
    </source>
</evidence>
<evidence type="ECO:0000256" key="5">
    <source>
        <dbReference type="ARBA" id="ARBA00022695"/>
    </source>
</evidence>
<keyword evidence="3 9" id="KW-0808">Transferase</keyword>
<dbReference type="HAMAP" id="MF_01852">
    <property type="entry name" value="TsaC"/>
    <property type="match status" value="1"/>
</dbReference>
<dbReference type="InterPro" id="IPR006070">
    <property type="entry name" value="Sua5-like_dom"/>
</dbReference>
<keyword evidence="7 9" id="KW-0067">ATP-binding</keyword>
<dbReference type="RefSeq" id="WP_048875836.1">
    <property type="nucleotide sequence ID" value="NZ_CP011126.1"/>
</dbReference>
<keyword evidence="4 9" id="KW-0819">tRNA processing</keyword>
<dbReference type="SUPFAM" id="SSF55821">
    <property type="entry name" value="YrdC/RibB"/>
    <property type="match status" value="1"/>
</dbReference>
<comment type="catalytic activity">
    <reaction evidence="8 9">
        <text>L-threonine + hydrogencarbonate + ATP = L-threonylcarbamoyladenylate + diphosphate + H2O</text>
        <dbReference type="Rhea" id="RHEA:36407"/>
        <dbReference type="ChEBI" id="CHEBI:15377"/>
        <dbReference type="ChEBI" id="CHEBI:17544"/>
        <dbReference type="ChEBI" id="CHEBI:30616"/>
        <dbReference type="ChEBI" id="CHEBI:33019"/>
        <dbReference type="ChEBI" id="CHEBI:57926"/>
        <dbReference type="ChEBI" id="CHEBI:73682"/>
        <dbReference type="EC" id="2.7.7.87"/>
    </reaction>
</comment>
<dbReference type="NCBIfam" id="TIGR00057">
    <property type="entry name" value="L-threonylcarbamoyladenylate synthase"/>
    <property type="match status" value="1"/>
</dbReference>
<evidence type="ECO:0000256" key="7">
    <source>
        <dbReference type="ARBA" id="ARBA00022840"/>
    </source>
</evidence>
<dbReference type="InterPro" id="IPR017945">
    <property type="entry name" value="DHBP_synth_RibB-like_a/b_dom"/>
</dbReference>
<accession>A0ABN4HQJ4</accession>
<reference evidence="11 12" key="1">
    <citation type="journal article" date="2015" name="Genome Biol. Evol.">
        <title>Distinctive Genome Reduction Rates Revealed by Genomic Analyses of Two Coxiella-Like Endosymbionts in Ticks.</title>
        <authorList>
            <person name="Gottlieb Y."/>
            <person name="Lalzar I."/>
            <person name="Klasson L."/>
        </authorList>
    </citation>
    <scope>NUCLEOTIDE SEQUENCE [LARGE SCALE GENOMIC DNA]</scope>
    <source>
        <strain evidence="11 12">CRt</strain>
    </source>
</reference>
<protein>
    <recommendedName>
        <fullName evidence="9">Threonylcarbamoyl-AMP synthase</fullName>
        <shortName evidence="9">TC-AMP synthase</shortName>
        <ecNumber evidence="9">2.7.7.87</ecNumber>
    </recommendedName>
    <alternativeName>
        <fullName evidence="9">L-threonylcarbamoyladenylate synthase</fullName>
    </alternativeName>
    <alternativeName>
        <fullName evidence="9">t(6)A37 threonylcarbamoyladenosine biosynthesis protein TsaC</fullName>
    </alternativeName>
    <alternativeName>
        <fullName evidence="9">tRNA threonylcarbamoyladenosine biosynthesis protein TsaC</fullName>
    </alternativeName>
</protein>
<dbReference type="InterPro" id="IPR050156">
    <property type="entry name" value="TC-AMP_synthase_SUA5"/>
</dbReference>
<name>A0ABN4HQJ4_9COXI</name>
<evidence type="ECO:0000256" key="4">
    <source>
        <dbReference type="ARBA" id="ARBA00022694"/>
    </source>
</evidence>
<keyword evidence="6 9" id="KW-0547">Nucleotide-binding</keyword>
<evidence type="ECO:0000256" key="2">
    <source>
        <dbReference type="ARBA" id="ARBA00022490"/>
    </source>
</evidence>
<dbReference type="Pfam" id="PF01300">
    <property type="entry name" value="Sua5_yciO_yrdC"/>
    <property type="match status" value="1"/>
</dbReference>
<dbReference type="InterPro" id="IPR023535">
    <property type="entry name" value="TC-AMP_synthase"/>
</dbReference>
<dbReference type="EC" id="2.7.7.87" evidence="9"/>
<dbReference type="EMBL" id="CP011126">
    <property type="protein sequence ID" value="AKQ34010.1"/>
    <property type="molecule type" value="Genomic_DNA"/>
</dbReference>
<comment type="similarity">
    <text evidence="9">Belongs to the SUA5 family. TsaC subfamily.</text>
</comment>
<feature type="domain" description="YrdC-like" evidence="10">
    <location>
        <begin position="5"/>
        <end position="187"/>
    </location>
</feature>
<comment type="function">
    <text evidence="9">Required for the formation of a threonylcarbamoyl group on adenosine at position 37 (t(6)A37) in tRNAs that read codons beginning with adenine. Catalyzes the conversion of L-threonine, HCO(3)(-)/CO(2) and ATP to give threonylcarbamoyl-AMP (TC-AMP) as the acyladenylate intermediate, with the release of diphosphate.</text>
</comment>
<dbReference type="PROSITE" id="PS51163">
    <property type="entry name" value="YRDC"/>
    <property type="match status" value="1"/>
</dbReference>